<name>A0A266Q8I7_9GAMM</name>
<dbReference type="Proteomes" id="UP000216101">
    <property type="component" value="Unassembled WGS sequence"/>
</dbReference>
<dbReference type="GO" id="GO:0006281">
    <property type="term" value="P:DNA repair"/>
    <property type="evidence" value="ECO:0007669"/>
    <property type="project" value="InterPro"/>
</dbReference>
<evidence type="ECO:0000256" key="1">
    <source>
        <dbReference type="ARBA" id="ARBA00022763"/>
    </source>
</evidence>
<organism evidence="3 4">
    <name type="scientific">Cellvibrio mixtus</name>
    <dbReference type="NCBI Taxonomy" id="39650"/>
    <lineage>
        <taxon>Bacteria</taxon>
        <taxon>Pseudomonadati</taxon>
        <taxon>Pseudomonadota</taxon>
        <taxon>Gammaproteobacteria</taxon>
        <taxon>Cellvibrionales</taxon>
        <taxon>Cellvibrionaceae</taxon>
        <taxon>Cellvibrio</taxon>
    </lineage>
</organism>
<dbReference type="AlphaFoldDB" id="A0A266Q8I7"/>
<proteinExistence type="predicted"/>
<dbReference type="Pfam" id="PF01035">
    <property type="entry name" value="DNA_binding_1"/>
    <property type="match status" value="1"/>
</dbReference>
<feature type="domain" description="Methylated-DNA-[protein]-cysteine S-methyltransferase DNA binding" evidence="2">
    <location>
        <begin position="8"/>
        <end position="88"/>
    </location>
</feature>
<accession>A0A266Q8I7</accession>
<dbReference type="CDD" id="cd06445">
    <property type="entry name" value="ATase"/>
    <property type="match status" value="1"/>
</dbReference>
<dbReference type="PANTHER" id="PTHR42942:SF1">
    <property type="entry name" value="ALKYLTRANSFERASE-LIKE PROTEIN 1"/>
    <property type="match status" value="1"/>
</dbReference>
<evidence type="ECO:0000259" key="2">
    <source>
        <dbReference type="Pfam" id="PF01035"/>
    </source>
</evidence>
<dbReference type="SUPFAM" id="SSF46767">
    <property type="entry name" value="Methylated DNA-protein cysteine methyltransferase, C-terminal domain"/>
    <property type="match status" value="1"/>
</dbReference>
<protein>
    <submittedName>
        <fullName evidence="3">Cysteine methyltransferase</fullName>
    </submittedName>
</protein>
<reference evidence="4" key="1">
    <citation type="submission" date="2017-05" db="EMBL/GenBank/DDBJ databases">
        <authorList>
            <person name="Barney B.M."/>
        </authorList>
    </citation>
    <scope>NUCLEOTIDE SEQUENCE [LARGE SCALE GENOMIC DNA]</scope>
    <source>
        <strain evidence="4">PSBB022</strain>
    </source>
</reference>
<keyword evidence="4" id="KW-1185">Reference proteome</keyword>
<dbReference type="GO" id="GO:0008168">
    <property type="term" value="F:methyltransferase activity"/>
    <property type="evidence" value="ECO:0007669"/>
    <property type="project" value="UniProtKB-KW"/>
</dbReference>
<dbReference type="GO" id="GO:0032259">
    <property type="term" value="P:methylation"/>
    <property type="evidence" value="ECO:0007669"/>
    <property type="project" value="UniProtKB-KW"/>
</dbReference>
<gene>
    <name evidence="3" type="ORF">CBP51_04020</name>
</gene>
<dbReference type="InterPro" id="IPR014048">
    <property type="entry name" value="MethylDNA_cys_MeTrfase_DNA-bd"/>
</dbReference>
<keyword evidence="3" id="KW-0808">Transferase</keyword>
<evidence type="ECO:0000313" key="4">
    <source>
        <dbReference type="Proteomes" id="UP000216101"/>
    </source>
</evidence>
<comment type="caution">
    <text evidence="3">The sequence shown here is derived from an EMBL/GenBank/DDBJ whole genome shotgun (WGS) entry which is preliminary data.</text>
</comment>
<dbReference type="EMBL" id="NHNI01000001">
    <property type="protein sequence ID" value="OZY86207.1"/>
    <property type="molecule type" value="Genomic_DNA"/>
</dbReference>
<dbReference type="InterPro" id="IPR036217">
    <property type="entry name" value="MethylDNA_cys_MeTrfase_DNAb"/>
</dbReference>
<dbReference type="InterPro" id="IPR052520">
    <property type="entry name" value="ATL_DNA_repair"/>
</dbReference>
<sequence>MMSSNQHKEAIYLALMTIPPGKVVTYGELAKLAGLPGAARLAGRLMSGLSENTTLPWHRVINAQGRLSLPEDSEGRKIQQARLEAEGVIFERGKINLRIYRYNAAAAHSTD</sequence>
<keyword evidence="1" id="KW-0227">DNA damage</keyword>
<dbReference type="InterPro" id="IPR036388">
    <property type="entry name" value="WH-like_DNA-bd_sf"/>
</dbReference>
<dbReference type="Gene3D" id="1.10.10.10">
    <property type="entry name" value="Winged helix-like DNA-binding domain superfamily/Winged helix DNA-binding domain"/>
    <property type="match status" value="1"/>
</dbReference>
<keyword evidence="3" id="KW-0489">Methyltransferase</keyword>
<dbReference type="PANTHER" id="PTHR42942">
    <property type="entry name" value="6-O-METHYLGUANINE DNA METHYLTRANSFERASE"/>
    <property type="match status" value="1"/>
</dbReference>
<evidence type="ECO:0000313" key="3">
    <source>
        <dbReference type="EMBL" id="OZY86207.1"/>
    </source>
</evidence>